<organism evidence="2 3">
    <name type="scientific">Sphagnurus paluster</name>
    <dbReference type="NCBI Taxonomy" id="117069"/>
    <lineage>
        <taxon>Eukaryota</taxon>
        <taxon>Fungi</taxon>
        <taxon>Dikarya</taxon>
        <taxon>Basidiomycota</taxon>
        <taxon>Agaricomycotina</taxon>
        <taxon>Agaricomycetes</taxon>
        <taxon>Agaricomycetidae</taxon>
        <taxon>Agaricales</taxon>
        <taxon>Tricholomatineae</taxon>
        <taxon>Lyophyllaceae</taxon>
        <taxon>Sphagnurus</taxon>
    </lineage>
</organism>
<evidence type="ECO:0000313" key="3">
    <source>
        <dbReference type="Proteomes" id="UP000717328"/>
    </source>
</evidence>
<comment type="caution">
    <text evidence="2">The sequence shown here is derived from an EMBL/GenBank/DDBJ whole genome shotgun (WGS) entry which is preliminary data.</text>
</comment>
<proteinExistence type="predicted"/>
<accession>A0A9P7KLK6</accession>
<gene>
    <name evidence="2" type="ORF">H0H81_007837</name>
</gene>
<evidence type="ECO:0000313" key="2">
    <source>
        <dbReference type="EMBL" id="KAG5651676.1"/>
    </source>
</evidence>
<dbReference type="EMBL" id="JABCKI010000212">
    <property type="protein sequence ID" value="KAG5651676.1"/>
    <property type="molecule type" value="Genomic_DNA"/>
</dbReference>
<feature type="transmembrane region" description="Helical" evidence="1">
    <location>
        <begin position="260"/>
        <end position="280"/>
    </location>
</feature>
<keyword evidence="1" id="KW-1133">Transmembrane helix</keyword>
<keyword evidence="3" id="KW-1185">Reference proteome</keyword>
<sequence length="345" mass="37511">MEYPTLPPFNASKVLLPGDKLPPGLDPNATAIGSVFYDNAAAVSPFSYPISLGQDGKGWVSIEEVFVRLNTTYAPNGTFARLSNDSVPDQYGNATYIGYDAAVCVELFEPWVLEVYNSTTGAPVSMRLVEQGGVVQSRPPAPGVEEQLSGPPLSITDTNVIRQLDSSNLANVYITAHQNSVNQLTKDNGRDSYYVPCPTLLSFTSGRGSLGYTELSPSMFAESRGLSDGSNLLPYFAGTGQMLARRYNDRVLSNAYARPIYAALYLAFIMILGLVVGLFVPKLPLGVPHRDFNMYTWMAAFQAEELVGESIKLPGISRNMALDNIAEQVGGLKFRYVDPQTRSGY</sequence>
<evidence type="ECO:0000256" key="1">
    <source>
        <dbReference type="SAM" id="Phobius"/>
    </source>
</evidence>
<dbReference type="AlphaFoldDB" id="A0A9P7KLK6"/>
<dbReference type="Proteomes" id="UP000717328">
    <property type="component" value="Unassembled WGS sequence"/>
</dbReference>
<dbReference type="OrthoDB" id="8191639at2759"/>
<reference evidence="2" key="1">
    <citation type="submission" date="2021-02" db="EMBL/GenBank/DDBJ databases">
        <authorList>
            <person name="Nieuwenhuis M."/>
            <person name="Van De Peppel L.J.J."/>
        </authorList>
    </citation>
    <scope>NUCLEOTIDE SEQUENCE</scope>
    <source>
        <strain evidence="2">D49</strain>
    </source>
</reference>
<protein>
    <submittedName>
        <fullName evidence="2">Uncharacterized protein</fullName>
    </submittedName>
</protein>
<keyword evidence="1" id="KW-0812">Transmembrane</keyword>
<keyword evidence="1" id="KW-0472">Membrane</keyword>
<reference evidence="2" key="2">
    <citation type="submission" date="2021-10" db="EMBL/GenBank/DDBJ databases">
        <title>Phylogenomics reveals ancestral predisposition of the termite-cultivated fungus Termitomyces towards a domesticated lifestyle.</title>
        <authorList>
            <person name="Auxier B."/>
            <person name="Grum-Grzhimaylo A."/>
            <person name="Cardenas M.E."/>
            <person name="Lodge J.D."/>
            <person name="Laessoe T."/>
            <person name="Pedersen O."/>
            <person name="Smith M.E."/>
            <person name="Kuyper T.W."/>
            <person name="Franco-Molano E.A."/>
            <person name="Baroni T.J."/>
            <person name="Aanen D.K."/>
        </authorList>
    </citation>
    <scope>NUCLEOTIDE SEQUENCE</scope>
    <source>
        <strain evidence="2">D49</strain>
    </source>
</reference>
<name>A0A9P7KLK6_9AGAR</name>